<dbReference type="SMART" id="SM00382">
    <property type="entry name" value="AAA"/>
    <property type="match status" value="1"/>
</dbReference>
<keyword evidence="2" id="KW-0813">Transport</keyword>
<evidence type="ECO:0000259" key="13">
    <source>
        <dbReference type="PROSITE" id="PS50929"/>
    </source>
</evidence>
<evidence type="ECO:0000256" key="2">
    <source>
        <dbReference type="ARBA" id="ARBA00022448"/>
    </source>
</evidence>
<evidence type="ECO:0000256" key="4">
    <source>
        <dbReference type="ARBA" id="ARBA00022692"/>
    </source>
</evidence>
<dbReference type="Gene3D" id="3.40.50.300">
    <property type="entry name" value="P-loop containing nucleotide triphosphate hydrolases"/>
    <property type="match status" value="1"/>
</dbReference>
<dbReference type="InterPro" id="IPR039421">
    <property type="entry name" value="Type_1_exporter"/>
</dbReference>
<reference evidence="14 15" key="1">
    <citation type="submission" date="2014-07" db="EMBL/GenBank/DDBJ databases">
        <authorList>
            <person name="McCorrison J."/>
            <person name="Sanka R."/>
            <person name="Torralba M."/>
            <person name="Gillis M."/>
            <person name="Haft D.H."/>
            <person name="Methe B."/>
            <person name="Sutton G."/>
            <person name="Nelson K.E."/>
        </authorList>
    </citation>
    <scope>NUCLEOTIDE SEQUENCE [LARGE SCALE GENOMIC DNA]</scope>
    <source>
        <strain evidence="14 15">DNF00040</strain>
    </source>
</reference>
<feature type="transmembrane region" description="Helical" evidence="11">
    <location>
        <begin position="71"/>
        <end position="99"/>
    </location>
</feature>
<dbReference type="GO" id="GO:0016887">
    <property type="term" value="F:ATP hydrolysis activity"/>
    <property type="evidence" value="ECO:0007669"/>
    <property type="project" value="InterPro"/>
</dbReference>
<dbReference type="eggNOG" id="COG1132">
    <property type="taxonomic scope" value="Bacteria"/>
</dbReference>
<feature type="transmembrane region" description="Helical" evidence="11">
    <location>
        <begin position="30"/>
        <end position="51"/>
    </location>
</feature>
<dbReference type="SUPFAM" id="SSF52540">
    <property type="entry name" value="P-loop containing nucleoside triphosphate hydrolases"/>
    <property type="match status" value="1"/>
</dbReference>
<dbReference type="InterPro" id="IPR017871">
    <property type="entry name" value="ABC_transporter-like_CS"/>
</dbReference>
<keyword evidence="10 11" id="KW-0472">Membrane</keyword>
<feature type="domain" description="ABC transporter" evidence="12">
    <location>
        <begin position="349"/>
        <end position="585"/>
    </location>
</feature>
<keyword evidence="5" id="KW-0547">Nucleotide-binding</keyword>
<dbReference type="GO" id="GO:0005886">
    <property type="term" value="C:plasma membrane"/>
    <property type="evidence" value="ECO:0007669"/>
    <property type="project" value="UniProtKB-SubCell"/>
</dbReference>
<evidence type="ECO:0000256" key="9">
    <source>
        <dbReference type="ARBA" id="ARBA00023055"/>
    </source>
</evidence>
<evidence type="ECO:0000313" key="14">
    <source>
        <dbReference type="EMBL" id="KGF31071.1"/>
    </source>
</evidence>
<evidence type="ECO:0000256" key="11">
    <source>
        <dbReference type="SAM" id="Phobius"/>
    </source>
</evidence>
<evidence type="ECO:0000259" key="12">
    <source>
        <dbReference type="PROSITE" id="PS50893"/>
    </source>
</evidence>
<organism evidence="14 15">
    <name type="scientific">Oligella urethralis DNF00040</name>
    <dbReference type="NCBI Taxonomy" id="1401065"/>
    <lineage>
        <taxon>Bacteria</taxon>
        <taxon>Pseudomonadati</taxon>
        <taxon>Pseudomonadota</taxon>
        <taxon>Betaproteobacteria</taxon>
        <taxon>Burkholderiales</taxon>
        <taxon>Alcaligenaceae</taxon>
        <taxon>Oligella</taxon>
    </lineage>
</organism>
<protein>
    <submittedName>
        <fullName evidence="14">Lipid transporter ATP-binding/permease</fullName>
    </submittedName>
</protein>
<keyword evidence="15" id="KW-1185">Reference proteome</keyword>
<keyword evidence="9" id="KW-0445">Lipid transport</keyword>
<dbReference type="Pfam" id="PF00005">
    <property type="entry name" value="ABC_tran"/>
    <property type="match status" value="1"/>
</dbReference>
<evidence type="ECO:0000256" key="10">
    <source>
        <dbReference type="ARBA" id="ARBA00023136"/>
    </source>
</evidence>
<evidence type="ECO:0000256" key="6">
    <source>
        <dbReference type="ARBA" id="ARBA00022840"/>
    </source>
</evidence>
<dbReference type="RefSeq" id="WP_052043588.1">
    <property type="nucleotide sequence ID" value="NZ_JRNI01000017.1"/>
</dbReference>
<dbReference type="GO" id="GO:0015421">
    <property type="term" value="F:ABC-type oligopeptide transporter activity"/>
    <property type="evidence" value="ECO:0007669"/>
    <property type="project" value="TreeGrafter"/>
</dbReference>
<accession>A0A095Z9P5</accession>
<feature type="domain" description="ABC transmembrane type-1" evidence="13">
    <location>
        <begin position="35"/>
        <end position="316"/>
    </location>
</feature>
<dbReference type="Gene3D" id="1.20.1560.10">
    <property type="entry name" value="ABC transporter type 1, transmembrane domain"/>
    <property type="match status" value="1"/>
</dbReference>
<dbReference type="PROSITE" id="PS00211">
    <property type="entry name" value="ABC_TRANSPORTER_1"/>
    <property type="match status" value="1"/>
</dbReference>
<dbReference type="PROSITE" id="PS50929">
    <property type="entry name" value="ABC_TM1F"/>
    <property type="match status" value="1"/>
</dbReference>
<keyword evidence="3" id="KW-1003">Cell membrane</keyword>
<gene>
    <name evidence="14" type="ORF">HMPREF2130_04605</name>
</gene>
<dbReference type="NCBIfam" id="TIGR02203">
    <property type="entry name" value="MsbA_lipidA"/>
    <property type="match status" value="1"/>
</dbReference>
<dbReference type="Pfam" id="PF00664">
    <property type="entry name" value="ABC_membrane"/>
    <property type="match status" value="1"/>
</dbReference>
<dbReference type="OrthoDB" id="8554730at2"/>
<proteinExistence type="predicted"/>
<evidence type="ECO:0000256" key="7">
    <source>
        <dbReference type="ARBA" id="ARBA00022967"/>
    </source>
</evidence>
<evidence type="ECO:0000256" key="3">
    <source>
        <dbReference type="ARBA" id="ARBA00022475"/>
    </source>
</evidence>
<keyword evidence="8 11" id="KW-1133">Transmembrane helix</keyword>
<keyword evidence="7" id="KW-1278">Translocase</keyword>
<dbReference type="InterPro" id="IPR011527">
    <property type="entry name" value="ABC1_TM_dom"/>
</dbReference>
<evidence type="ECO:0000256" key="8">
    <source>
        <dbReference type="ARBA" id="ARBA00022989"/>
    </source>
</evidence>
<dbReference type="InterPro" id="IPR003439">
    <property type="entry name" value="ABC_transporter-like_ATP-bd"/>
</dbReference>
<evidence type="ECO:0000256" key="1">
    <source>
        <dbReference type="ARBA" id="ARBA00004651"/>
    </source>
</evidence>
<dbReference type="InterPro" id="IPR027417">
    <property type="entry name" value="P-loop_NTPase"/>
</dbReference>
<dbReference type="CDD" id="cd18552">
    <property type="entry name" value="ABC_6TM_MsbA_like"/>
    <property type="match status" value="1"/>
</dbReference>
<dbReference type="GO" id="GO:0034040">
    <property type="term" value="F:ATPase-coupled lipid transmembrane transporter activity"/>
    <property type="evidence" value="ECO:0007669"/>
    <property type="project" value="InterPro"/>
</dbReference>
<keyword evidence="4 11" id="KW-0812">Transmembrane</keyword>
<feature type="transmembrane region" description="Helical" evidence="11">
    <location>
        <begin position="153"/>
        <end position="170"/>
    </location>
</feature>
<dbReference type="AlphaFoldDB" id="A0A095Z9P5"/>
<dbReference type="InterPro" id="IPR036640">
    <property type="entry name" value="ABC1_TM_sf"/>
</dbReference>
<evidence type="ECO:0000313" key="15">
    <source>
        <dbReference type="Proteomes" id="UP000029629"/>
    </source>
</evidence>
<feature type="transmembrane region" description="Helical" evidence="11">
    <location>
        <begin position="176"/>
        <end position="193"/>
    </location>
</feature>
<dbReference type="PROSITE" id="PS50893">
    <property type="entry name" value="ABC_TRANSPORTER_2"/>
    <property type="match status" value="1"/>
</dbReference>
<dbReference type="InterPro" id="IPR003593">
    <property type="entry name" value="AAA+_ATPase"/>
</dbReference>
<dbReference type="InterPro" id="IPR011917">
    <property type="entry name" value="ABC_transpr_lipidA"/>
</dbReference>
<dbReference type="PANTHER" id="PTHR43394">
    <property type="entry name" value="ATP-DEPENDENT PERMEASE MDL1, MITOCHONDRIAL"/>
    <property type="match status" value="1"/>
</dbReference>
<comment type="caution">
    <text evidence="14">The sequence shown here is derived from an EMBL/GenBank/DDBJ whole genome shotgun (WGS) entry which is preliminary data.</text>
</comment>
<name>A0A095Z9P5_9BURK</name>
<dbReference type="SUPFAM" id="SSF90123">
    <property type="entry name" value="ABC transporter transmembrane region"/>
    <property type="match status" value="1"/>
</dbReference>
<dbReference type="PANTHER" id="PTHR43394:SF1">
    <property type="entry name" value="ATP-BINDING CASSETTE SUB-FAMILY B MEMBER 10, MITOCHONDRIAL"/>
    <property type="match status" value="1"/>
</dbReference>
<keyword evidence="6 14" id="KW-0067">ATP-binding</keyword>
<comment type="subcellular location">
    <subcellularLocation>
        <location evidence="1">Cell membrane</location>
        <topology evidence="1">Multi-pass membrane protein</topology>
    </subcellularLocation>
</comment>
<dbReference type="GO" id="GO:0005524">
    <property type="term" value="F:ATP binding"/>
    <property type="evidence" value="ECO:0007669"/>
    <property type="project" value="UniProtKB-KW"/>
</dbReference>
<dbReference type="EMBL" id="JRNI01000017">
    <property type="protein sequence ID" value="KGF31071.1"/>
    <property type="molecule type" value="Genomic_DNA"/>
</dbReference>
<dbReference type="Proteomes" id="UP000029629">
    <property type="component" value="Unassembled WGS sequence"/>
</dbReference>
<dbReference type="FunFam" id="3.40.50.300:FF:000218">
    <property type="entry name" value="Multidrug ABC transporter ATP-binding protein"/>
    <property type="match status" value="1"/>
</dbReference>
<sequence length="590" mass="65818">MSDIEHLSKAQQKAVRRNLWRRIFERVGSFWKFLAISVLCTMIASATQPALAYLMKPLLDEGFAGTRPDFVWLIPLAIIGLMFIRGVFNFFGEYLMAWVANKVLFRMRKEMFDSLLHMPDTVFQKGDSGRLLNRFTVDAGNVTQHAAEVVTNLVREVFVVLAMLALLLYLSWELTLIILVIFPFSVLVGGYFAKRLRTINRRTLDMNAVLTSTVKEGIEAQRVIKLFDGFERETTRFERVNQGLRAFAMRAATADAAMSPLTQWVISFSVAAVVSVALHQAERGLTPGDFIAFITALGQIFDPVRRLTNLASKSQKMMAAAESVFKLIDTPQERDEGTQICTVRADSLIEFQDITFQFNEESAEVLKHLSFRVKAGQTIALVGRSGSGKTTLVNMLPRFVEPSAGQIVIDGTPIHEFTLASLRHNLSLVSQHVVLFEGSIADNIRYGSNHAASDEQLRVVLEAANLWEFVQSLPEGLNTQIGESGSWLSGGQRQRLAIARALLKDAPILILDEATSALDNESEKLVQDSLERLMKGRTTFVIAHRLSTVKNADRILVLDGGVIIEDGSHEALLKNSGLYQSLYEMQFKEA</sequence>
<evidence type="ECO:0000256" key="5">
    <source>
        <dbReference type="ARBA" id="ARBA00022741"/>
    </source>
</evidence>